<dbReference type="Proteomes" id="UP000002280">
    <property type="component" value="Chromosome 8"/>
</dbReference>
<organism evidence="7 8">
    <name type="scientific">Monodelphis domestica</name>
    <name type="common">Gray short-tailed opossum</name>
    <dbReference type="NCBI Taxonomy" id="13616"/>
    <lineage>
        <taxon>Eukaryota</taxon>
        <taxon>Metazoa</taxon>
        <taxon>Chordata</taxon>
        <taxon>Craniata</taxon>
        <taxon>Vertebrata</taxon>
        <taxon>Euteleostomi</taxon>
        <taxon>Mammalia</taxon>
        <taxon>Metatheria</taxon>
        <taxon>Didelphimorphia</taxon>
        <taxon>Didelphidae</taxon>
        <taxon>Monodelphis</taxon>
    </lineage>
</organism>
<dbReference type="PANTHER" id="PTHR16296:SF3">
    <property type="entry name" value="COMPLEX I ASSEMBLY FACTOR TMEM126B, MITOCHONDRIAL"/>
    <property type="match status" value="1"/>
</dbReference>
<dbReference type="AlphaFoldDB" id="A0A5F8H2K3"/>
<evidence type="ECO:0000313" key="7">
    <source>
        <dbReference type="Ensembl" id="ENSMODP00000053626.1"/>
    </source>
</evidence>
<evidence type="ECO:0008006" key="9">
    <source>
        <dbReference type="Google" id="ProtNLM"/>
    </source>
</evidence>
<dbReference type="PANTHER" id="PTHR16296">
    <property type="entry name" value="UNCHARACTERIZED HYPOTHALAMUS PROTEIN HT007"/>
    <property type="match status" value="1"/>
</dbReference>
<feature type="transmembrane region" description="Helical" evidence="6">
    <location>
        <begin position="6"/>
        <end position="25"/>
    </location>
</feature>
<dbReference type="InParanoid" id="A0A5F8H2K3"/>
<evidence type="ECO:0000313" key="8">
    <source>
        <dbReference type="Proteomes" id="UP000002280"/>
    </source>
</evidence>
<dbReference type="GO" id="GO:0005739">
    <property type="term" value="C:mitochondrion"/>
    <property type="evidence" value="ECO:0000318"/>
    <property type="project" value="GO_Central"/>
</dbReference>
<keyword evidence="8" id="KW-1185">Reference proteome</keyword>
<evidence type="ECO:0000256" key="4">
    <source>
        <dbReference type="ARBA" id="ARBA00023128"/>
    </source>
</evidence>
<reference evidence="7" key="2">
    <citation type="submission" date="2025-08" db="UniProtKB">
        <authorList>
            <consortium name="Ensembl"/>
        </authorList>
    </citation>
    <scope>IDENTIFICATION</scope>
</reference>
<feature type="transmembrane region" description="Helical" evidence="6">
    <location>
        <begin position="78"/>
        <end position="95"/>
    </location>
</feature>
<evidence type="ECO:0000256" key="1">
    <source>
        <dbReference type="ARBA" id="ARBA00004225"/>
    </source>
</evidence>
<evidence type="ECO:0000256" key="6">
    <source>
        <dbReference type="SAM" id="Phobius"/>
    </source>
</evidence>
<keyword evidence="4" id="KW-0496">Mitochondrion</keyword>
<evidence type="ECO:0000256" key="2">
    <source>
        <dbReference type="ARBA" id="ARBA00022692"/>
    </source>
</evidence>
<reference evidence="7 8" key="1">
    <citation type="journal article" date="2007" name="Nature">
        <title>Genome of the marsupial Monodelphis domestica reveals innovation in non-coding sequences.</title>
        <authorList>
            <person name="Mikkelsen T.S."/>
            <person name="Wakefield M.J."/>
            <person name="Aken B."/>
            <person name="Amemiya C.T."/>
            <person name="Chang J.L."/>
            <person name="Duke S."/>
            <person name="Garber M."/>
            <person name="Gentles A.J."/>
            <person name="Goodstadt L."/>
            <person name="Heger A."/>
            <person name="Jurka J."/>
            <person name="Kamal M."/>
            <person name="Mauceli E."/>
            <person name="Searle S.M."/>
            <person name="Sharpe T."/>
            <person name="Baker M.L."/>
            <person name="Batzer M.A."/>
            <person name="Benos P.V."/>
            <person name="Belov K."/>
            <person name="Clamp M."/>
            <person name="Cook A."/>
            <person name="Cuff J."/>
            <person name="Das R."/>
            <person name="Davidow L."/>
            <person name="Deakin J.E."/>
            <person name="Fazzari M.J."/>
            <person name="Glass J.L."/>
            <person name="Grabherr M."/>
            <person name="Greally J.M."/>
            <person name="Gu W."/>
            <person name="Hore T.A."/>
            <person name="Huttley G.A."/>
            <person name="Kleber M."/>
            <person name="Jirtle R.L."/>
            <person name="Koina E."/>
            <person name="Lee J.T."/>
            <person name="Mahony S."/>
            <person name="Marra M.A."/>
            <person name="Miller R.D."/>
            <person name="Nicholls R.D."/>
            <person name="Oda M."/>
            <person name="Papenfuss A.T."/>
            <person name="Parra Z.E."/>
            <person name="Pollock D.D."/>
            <person name="Ray D.A."/>
            <person name="Schein J.E."/>
            <person name="Speed T.P."/>
            <person name="Thompson K."/>
            <person name="VandeBerg J.L."/>
            <person name="Wade C.M."/>
            <person name="Walker J.A."/>
            <person name="Waters P.D."/>
            <person name="Webber C."/>
            <person name="Weidman J.R."/>
            <person name="Xie X."/>
            <person name="Zody M.C."/>
            <person name="Baldwin J."/>
            <person name="Abdouelleil A."/>
            <person name="Abdulkadir J."/>
            <person name="Abebe A."/>
            <person name="Abera B."/>
            <person name="Abreu J."/>
            <person name="Acer S.C."/>
            <person name="Aftuck L."/>
            <person name="Alexander A."/>
            <person name="An P."/>
            <person name="Anderson E."/>
            <person name="Anderson S."/>
            <person name="Arachi H."/>
            <person name="Azer M."/>
            <person name="Bachantsang P."/>
            <person name="Barry A."/>
            <person name="Bayul T."/>
            <person name="Berlin A."/>
            <person name="Bessette D."/>
            <person name="Bloom T."/>
            <person name="Bloom T."/>
            <person name="Boguslavskiy L."/>
            <person name="Bonnet C."/>
            <person name="Boukhgalter B."/>
            <person name="Bourzgui I."/>
            <person name="Brown A."/>
            <person name="Cahill P."/>
            <person name="Channer S."/>
            <person name="Cheshatsang Y."/>
            <person name="Chuda L."/>
            <person name="Citroen M."/>
            <person name="Collymore A."/>
            <person name="Cooke P."/>
            <person name="Costello M."/>
            <person name="D'Aco K."/>
            <person name="Daza R."/>
            <person name="De Haan G."/>
            <person name="DeGray S."/>
            <person name="DeMaso C."/>
            <person name="Dhargay N."/>
            <person name="Dooley K."/>
            <person name="Dooley E."/>
            <person name="Doricent M."/>
            <person name="Dorje P."/>
            <person name="Dorjee K."/>
            <person name="Dupes A."/>
            <person name="Elong R."/>
            <person name="Falk J."/>
            <person name="Farina A."/>
            <person name="Faro S."/>
            <person name="Ferguson D."/>
            <person name="Fisher S."/>
            <person name="Foley C.D."/>
            <person name="Franke A."/>
            <person name="Friedrich D."/>
            <person name="Gadbois L."/>
            <person name="Gearin G."/>
            <person name="Gearin C.R."/>
            <person name="Giannoukos G."/>
            <person name="Goode T."/>
            <person name="Graham J."/>
            <person name="Grandbois E."/>
            <person name="Grewal S."/>
            <person name="Gyaltsen K."/>
            <person name="Hafez N."/>
            <person name="Hagos B."/>
            <person name="Hall J."/>
            <person name="Henson C."/>
            <person name="Hollinger A."/>
            <person name="Honan T."/>
            <person name="Huard M.D."/>
            <person name="Hughes L."/>
            <person name="Hurhula B."/>
            <person name="Husby M.E."/>
            <person name="Kamat A."/>
            <person name="Kanga B."/>
            <person name="Kashin S."/>
            <person name="Khazanovich D."/>
            <person name="Kisner P."/>
            <person name="Lance K."/>
            <person name="Lara M."/>
            <person name="Lee W."/>
            <person name="Lennon N."/>
            <person name="Letendre F."/>
            <person name="LeVine R."/>
            <person name="Lipovsky A."/>
            <person name="Liu X."/>
            <person name="Liu J."/>
            <person name="Liu S."/>
            <person name="Lokyitsang T."/>
            <person name="Lokyitsang Y."/>
            <person name="Lubonja R."/>
            <person name="Lui A."/>
            <person name="MacDonald P."/>
            <person name="Magnisalis V."/>
            <person name="Maru K."/>
            <person name="Matthews C."/>
            <person name="McCusker W."/>
            <person name="McDonough S."/>
            <person name="Mehta T."/>
            <person name="Meldrim J."/>
            <person name="Meneus L."/>
            <person name="Mihai O."/>
            <person name="Mihalev A."/>
            <person name="Mihova T."/>
            <person name="Mittelman R."/>
            <person name="Mlenga V."/>
            <person name="Montmayeur A."/>
            <person name="Mulrain L."/>
            <person name="Navidi A."/>
            <person name="Naylor J."/>
            <person name="Negash T."/>
            <person name="Nguyen T."/>
            <person name="Nguyen N."/>
            <person name="Nicol R."/>
            <person name="Norbu C."/>
            <person name="Norbu N."/>
            <person name="Novod N."/>
            <person name="O'Neill B."/>
            <person name="Osman S."/>
            <person name="Markiewicz E."/>
            <person name="Oyono O.L."/>
            <person name="Patti C."/>
            <person name="Phunkhang P."/>
            <person name="Pierre F."/>
            <person name="Priest M."/>
            <person name="Raghuraman S."/>
            <person name="Rege F."/>
            <person name="Reyes R."/>
            <person name="Rise C."/>
            <person name="Rogov P."/>
            <person name="Ross K."/>
            <person name="Ryan E."/>
            <person name="Settipalli S."/>
            <person name="Shea T."/>
            <person name="Sherpa N."/>
            <person name="Shi L."/>
            <person name="Shih D."/>
            <person name="Sparrow T."/>
            <person name="Spaulding J."/>
            <person name="Stalker J."/>
            <person name="Stange-Thomann N."/>
            <person name="Stavropoulos S."/>
            <person name="Stone C."/>
            <person name="Strader C."/>
            <person name="Tesfaye S."/>
            <person name="Thomson T."/>
            <person name="Thoulutsang Y."/>
            <person name="Thoulutsang D."/>
            <person name="Topham K."/>
            <person name="Topping I."/>
            <person name="Tsamla T."/>
            <person name="Vassiliev H."/>
            <person name="Vo A."/>
            <person name="Wangchuk T."/>
            <person name="Wangdi T."/>
            <person name="Weiand M."/>
            <person name="Wilkinson J."/>
            <person name="Wilson A."/>
            <person name="Yadav S."/>
            <person name="Young G."/>
            <person name="Yu Q."/>
            <person name="Zembek L."/>
            <person name="Zhong D."/>
            <person name="Zimmer A."/>
            <person name="Zwirko Z."/>
            <person name="Jaffe D.B."/>
            <person name="Alvarez P."/>
            <person name="Brockman W."/>
            <person name="Butler J."/>
            <person name="Chin C."/>
            <person name="Gnerre S."/>
            <person name="MacCallum I."/>
            <person name="Graves J.A."/>
            <person name="Ponting C.P."/>
            <person name="Breen M."/>
            <person name="Samollow P.B."/>
            <person name="Lander E.S."/>
            <person name="Lindblad-Toh K."/>
        </authorList>
    </citation>
    <scope>NUCLEOTIDE SEQUENCE [LARGE SCALE GENOMIC DNA]</scope>
</reference>
<keyword evidence="3 6" id="KW-1133">Transmembrane helix</keyword>
<dbReference type="OMA" id="RKEXNIS"/>
<keyword evidence="2 6" id="KW-0812">Transmembrane</keyword>
<comment type="subcellular location">
    <subcellularLocation>
        <location evidence="1">Mitochondrion membrane</location>
        <topology evidence="1">Multi-pass membrane protein</topology>
    </subcellularLocation>
</comment>
<dbReference type="GO" id="GO:0031966">
    <property type="term" value="C:mitochondrial membrane"/>
    <property type="evidence" value="ECO:0007669"/>
    <property type="project" value="UniProtKB-SubCell"/>
</dbReference>
<dbReference type="FunCoup" id="A0A5F8H2K3">
    <property type="interactions" value="433"/>
</dbReference>
<dbReference type="Pfam" id="PF07114">
    <property type="entry name" value="TMEM126"/>
    <property type="match status" value="1"/>
</dbReference>
<protein>
    <recommendedName>
        <fullName evidence="9">Transmembrane protein 126A</fullName>
    </recommendedName>
</protein>
<keyword evidence="5 6" id="KW-0472">Membrane</keyword>
<evidence type="ECO:0000256" key="3">
    <source>
        <dbReference type="ARBA" id="ARBA00022989"/>
    </source>
</evidence>
<dbReference type="Bgee" id="ENSMODG00000037578">
    <property type="expression patterns" value="Expressed in skeletal muscle tissue and 21 other cell types or tissues"/>
</dbReference>
<dbReference type="GeneTree" id="ENSGT00520000055616"/>
<feature type="transmembrane region" description="Helical" evidence="6">
    <location>
        <begin position="116"/>
        <end position="140"/>
    </location>
</feature>
<feature type="transmembrane region" description="Helical" evidence="6">
    <location>
        <begin position="37"/>
        <end position="58"/>
    </location>
</feature>
<proteinExistence type="predicted"/>
<name>A0A5F8H2K3_MONDO</name>
<dbReference type="STRING" id="13616.ENSMODP00000053626"/>
<evidence type="ECO:0000256" key="5">
    <source>
        <dbReference type="ARBA" id="ARBA00023136"/>
    </source>
</evidence>
<dbReference type="InterPro" id="IPR009801">
    <property type="entry name" value="TMEM126"/>
</dbReference>
<dbReference type="GO" id="GO:0032981">
    <property type="term" value="P:mitochondrial respiratory chain complex I assembly"/>
    <property type="evidence" value="ECO:0000318"/>
    <property type="project" value="GO_Central"/>
</dbReference>
<dbReference type="Ensembl" id="ENSMODT00000087295.1">
    <property type="protein sequence ID" value="ENSMODP00000053626.1"/>
    <property type="gene ID" value="ENSMODG00000037578.1"/>
</dbReference>
<reference evidence="7" key="3">
    <citation type="submission" date="2025-09" db="UniProtKB">
        <authorList>
            <consortium name="Ensembl"/>
        </authorList>
    </citation>
    <scope>IDENTIFICATION</scope>
</reference>
<sequence length="162" mass="18235">MNLYTYGPLYIGTTSSCCGILANYLFRNCMKVKQHPFQTFVPLSAIPFLTAAVIYKFLVTDYLSSGELTVDSCLLRGAFVSAICGVFHPSALAFFKNGHLAVRYETVPLPPRGRALYHWTLLCQSAAKLMIIPMVIQIIYGGHLAFLQYTIFKRLFQLLEHD</sequence>
<accession>A0A5F8H2K3</accession>